<proteinExistence type="predicted"/>
<name>A0A6C0DTP1_9ZZZZ</name>
<evidence type="ECO:0000256" key="1">
    <source>
        <dbReference type="SAM" id="Phobius"/>
    </source>
</evidence>
<sequence length="131" mass="13486">MCYAATGVAAATMLALDAVWLTLNASKHAALIKTVQGSAAQVRAVPALLVYVLIPLAVAYFAILPAKTLSEATTRGAALGTAMYGLYDLTNLATLKGWTTAMAVTDTLWGTVLCGAGAAVGFYTQSKLSKN</sequence>
<feature type="transmembrane region" description="Helical" evidence="1">
    <location>
        <begin position="107"/>
        <end position="124"/>
    </location>
</feature>
<accession>A0A6C0DTP1</accession>
<feature type="transmembrane region" description="Helical" evidence="1">
    <location>
        <begin position="6"/>
        <end position="23"/>
    </location>
</feature>
<evidence type="ECO:0000313" key="2">
    <source>
        <dbReference type="EMBL" id="QHT19429.1"/>
    </source>
</evidence>
<organism evidence="2">
    <name type="scientific">viral metagenome</name>
    <dbReference type="NCBI Taxonomy" id="1070528"/>
    <lineage>
        <taxon>unclassified sequences</taxon>
        <taxon>metagenomes</taxon>
        <taxon>organismal metagenomes</taxon>
    </lineage>
</organism>
<feature type="transmembrane region" description="Helical" evidence="1">
    <location>
        <begin position="44"/>
        <end position="63"/>
    </location>
</feature>
<keyword evidence="1" id="KW-0472">Membrane</keyword>
<keyword evidence="1" id="KW-0812">Transmembrane</keyword>
<dbReference type="InterPro" id="IPR018687">
    <property type="entry name" value="DUF2177_membr"/>
</dbReference>
<dbReference type="AlphaFoldDB" id="A0A6C0DTP1"/>
<dbReference type="EMBL" id="MN739666">
    <property type="protein sequence ID" value="QHT19429.1"/>
    <property type="molecule type" value="Genomic_DNA"/>
</dbReference>
<keyword evidence="1" id="KW-1133">Transmembrane helix</keyword>
<evidence type="ECO:0008006" key="3">
    <source>
        <dbReference type="Google" id="ProtNLM"/>
    </source>
</evidence>
<dbReference type="Pfam" id="PF09945">
    <property type="entry name" value="DUF2177"/>
    <property type="match status" value="1"/>
</dbReference>
<reference evidence="2" key="1">
    <citation type="journal article" date="2020" name="Nature">
        <title>Giant virus diversity and host interactions through global metagenomics.</title>
        <authorList>
            <person name="Schulz F."/>
            <person name="Roux S."/>
            <person name="Paez-Espino D."/>
            <person name="Jungbluth S."/>
            <person name="Walsh D.A."/>
            <person name="Denef V.J."/>
            <person name="McMahon K.D."/>
            <person name="Konstantinidis K.T."/>
            <person name="Eloe-Fadrosh E.A."/>
            <person name="Kyrpides N.C."/>
            <person name="Woyke T."/>
        </authorList>
    </citation>
    <scope>NUCLEOTIDE SEQUENCE</scope>
    <source>
        <strain evidence="2">GVMAG-M-3300023174-57</strain>
    </source>
</reference>
<protein>
    <recommendedName>
        <fullName evidence="3">DUF2177 family protein</fullName>
    </recommendedName>
</protein>